<dbReference type="InterPro" id="IPR013762">
    <property type="entry name" value="Integrase-like_cat_sf"/>
</dbReference>
<dbReference type="InterPro" id="IPR011010">
    <property type="entry name" value="DNA_brk_join_enz"/>
</dbReference>
<dbReference type="AlphaFoldDB" id="A0A6M1SHG7"/>
<evidence type="ECO:0000313" key="6">
    <source>
        <dbReference type="EMBL" id="NGP16610.1"/>
    </source>
</evidence>
<dbReference type="GO" id="GO:0015074">
    <property type="term" value="P:DNA integration"/>
    <property type="evidence" value="ECO:0007669"/>
    <property type="project" value="UniProtKB-KW"/>
</dbReference>
<sequence length="407" mass="45155">MAQIITPGANSRRKAVAIVDFVPRVCEKYPALPEPACQTASSRKAKGHDPRRTRPGFATLWEAELEIALYGDTDSFPLRAEMSLRAVVAWYGHYERERNVSEATIKGYLRVLKRLLTPDRADRPMDELTPIDLMNVLQPVRSTSLASKSKDEYSRIIGRFFAAARQHGFVADDISGAIVRQHAVQRSLRNDEGPPEEHFASVRAVAAQAASLVFELSVGVFASAEAIARMNWGDVDFASGRIFVPYPPLPGQNERNPAREDGRWRPMDELLLNAILRWRAVSFTCSPDDALLLRPDGSAMSSMEVAELIHGAQVRAGLVGEQRYLPGKDPKSCKPEAVRKRGMPRGLHGLADFKHAAIIAVAGTVRSLKTLESKVGRHSIESLMRYSRYLVRDDNRPLPVADIELLA</sequence>
<feature type="domain" description="Core-binding (CB)" evidence="5">
    <location>
        <begin position="81"/>
        <end position="165"/>
    </location>
</feature>
<keyword evidence="2 4" id="KW-0238">DNA-binding</keyword>
<accession>A0A6M1SHG7</accession>
<keyword evidence="7" id="KW-1185">Reference proteome</keyword>
<dbReference type="InterPro" id="IPR044068">
    <property type="entry name" value="CB"/>
</dbReference>
<dbReference type="Proteomes" id="UP000474802">
    <property type="component" value="Unassembled WGS sequence"/>
</dbReference>
<evidence type="ECO:0000313" key="7">
    <source>
        <dbReference type="Proteomes" id="UP000474802"/>
    </source>
</evidence>
<dbReference type="SUPFAM" id="SSF56349">
    <property type="entry name" value="DNA breaking-rejoining enzymes"/>
    <property type="match status" value="1"/>
</dbReference>
<keyword evidence="3" id="KW-0233">DNA recombination</keyword>
<organism evidence="6 7">
    <name type="scientific">Devosia aurantiaca</name>
    <dbReference type="NCBI Taxonomy" id="2714858"/>
    <lineage>
        <taxon>Bacteria</taxon>
        <taxon>Pseudomonadati</taxon>
        <taxon>Pseudomonadota</taxon>
        <taxon>Alphaproteobacteria</taxon>
        <taxon>Hyphomicrobiales</taxon>
        <taxon>Devosiaceae</taxon>
        <taxon>Devosia</taxon>
    </lineage>
</organism>
<keyword evidence="1" id="KW-0229">DNA integration</keyword>
<gene>
    <name evidence="6" type="ORF">G5575_01940</name>
</gene>
<dbReference type="RefSeq" id="WP_164532858.1">
    <property type="nucleotide sequence ID" value="NZ_JAALFG010000001.1"/>
</dbReference>
<name>A0A6M1SHG7_9HYPH</name>
<dbReference type="GO" id="GO:0003677">
    <property type="term" value="F:DNA binding"/>
    <property type="evidence" value="ECO:0007669"/>
    <property type="project" value="UniProtKB-UniRule"/>
</dbReference>
<dbReference type="Gene3D" id="1.10.443.10">
    <property type="entry name" value="Intergrase catalytic core"/>
    <property type="match status" value="1"/>
</dbReference>
<protein>
    <recommendedName>
        <fullName evidence="5">Core-binding (CB) domain-containing protein</fullName>
    </recommendedName>
</protein>
<dbReference type="PROSITE" id="PS51900">
    <property type="entry name" value="CB"/>
    <property type="match status" value="1"/>
</dbReference>
<reference evidence="6 7" key="1">
    <citation type="submission" date="2020-02" db="EMBL/GenBank/DDBJ databases">
        <authorList>
            <person name="Khan S.A."/>
            <person name="Jeon C.O."/>
            <person name="Chun B.H."/>
        </authorList>
    </citation>
    <scope>NUCLEOTIDE SEQUENCE [LARGE SCALE GENOMIC DNA]</scope>
    <source>
        <strain evidence="6 7">H239</strain>
    </source>
</reference>
<evidence type="ECO:0000256" key="3">
    <source>
        <dbReference type="ARBA" id="ARBA00023172"/>
    </source>
</evidence>
<evidence type="ECO:0000256" key="2">
    <source>
        <dbReference type="ARBA" id="ARBA00023125"/>
    </source>
</evidence>
<dbReference type="InterPro" id="IPR010998">
    <property type="entry name" value="Integrase_recombinase_N"/>
</dbReference>
<proteinExistence type="predicted"/>
<evidence type="ECO:0000256" key="4">
    <source>
        <dbReference type="PROSITE-ProRule" id="PRU01248"/>
    </source>
</evidence>
<dbReference type="Gene3D" id="1.10.150.130">
    <property type="match status" value="1"/>
</dbReference>
<comment type="caution">
    <text evidence="6">The sequence shown here is derived from an EMBL/GenBank/DDBJ whole genome shotgun (WGS) entry which is preliminary data.</text>
</comment>
<reference evidence="6 7" key="2">
    <citation type="submission" date="2020-03" db="EMBL/GenBank/DDBJ databases">
        <title>Devosia chinhatensis sp. nov., isolated from a hexachlorocyclohexane (HCH) dump site in India.</title>
        <authorList>
            <person name="Kumar M."/>
            <person name="Lal R."/>
        </authorList>
    </citation>
    <scope>NUCLEOTIDE SEQUENCE [LARGE SCALE GENOMIC DNA]</scope>
    <source>
        <strain evidence="6 7">H239</strain>
    </source>
</reference>
<dbReference type="GO" id="GO:0006310">
    <property type="term" value="P:DNA recombination"/>
    <property type="evidence" value="ECO:0007669"/>
    <property type="project" value="UniProtKB-KW"/>
</dbReference>
<evidence type="ECO:0000259" key="5">
    <source>
        <dbReference type="PROSITE" id="PS51900"/>
    </source>
</evidence>
<dbReference type="EMBL" id="JAALFG010000001">
    <property type="protein sequence ID" value="NGP16610.1"/>
    <property type="molecule type" value="Genomic_DNA"/>
</dbReference>
<evidence type="ECO:0000256" key="1">
    <source>
        <dbReference type="ARBA" id="ARBA00022908"/>
    </source>
</evidence>